<evidence type="ECO:0000256" key="1">
    <source>
        <dbReference type="SAM" id="SignalP"/>
    </source>
</evidence>
<dbReference type="EMBL" id="FOVE01000016">
    <property type="protein sequence ID" value="SFN74865.1"/>
    <property type="molecule type" value="Genomic_DNA"/>
</dbReference>
<name>A0A1I5BJE6_9NEIS</name>
<evidence type="ECO:0000259" key="2">
    <source>
        <dbReference type="SMART" id="SM00769"/>
    </source>
</evidence>
<accession>A0A1I5BJE6</accession>
<evidence type="ECO:0000313" key="3">
    <source>
        <dbReference type="EMBL" id="SFN74865.1"/>
    </source>
</evidence>
<protein>
    <submittedName>
        <fullName evidence="3">LEA14-like dessication related protein</fullName>
    </submittedName>
</protein>
<organism evidence="3 4">
    <name type="scientific">Formivibrio citricus</name>
    <dbReference type="NCBI Taxonomy" id="83765"/>
    <lineage>
        <taxon>Bacteria</taxon>
        <taxon>Pseudomonadati</taxon>
        <taxon>Pseudomonadota</taxon>
        <taxon>Betaproteobacteria</taxon>
        <taxon>Neisseriales</taxon>
        <taxon>Chitinibacteraceae</taxon>
        <taxon>Formivibrio</taxon>
    </lineage>
</organism>
<dbReference type="Pfam" id="PF03168">
    <property type="entry name" value="LEA_2"/>
    <property type="match status" value="1"/>
</dbReference>
<dbReference type="Gene3D" id="2.60.40.1820">
    <property type="match status" value="1"/>
</dbReference>
<dbReference type="SMART" id="SM00769">
    <property type="entry name" value="WHy"/>
    <property type="match status" value="1"/>
</dbReference>
<dbReference type="Proteomes" id="UP000242869">
    <property type="component" value="Unassembled WGS sequence"/>
</dbReference>
<proteinExistence type="predicted"/>
<keyword evidence="4" id="KW-1185">Reference proteome</keyword>
<evidence type="ECO:0000313" key="4">
    <source>
        <dbReference type="Proteomes" id="UP000242869"/>
    </source>
</evidence>
<keyword evidence="1" id="KW-0732">Signal</keyword>
<dbReference type="OrthoDB" id="5421820at2"/>
<reference evidence="4" key="1">
    <citation type="submission" date="2016-10" db="EMBL/GenBank/DDBJ databases">
        <authorList>
            <person name="Varghese N."/>
            <person name="Submissions S."/>
        </authorList>
    </citation>
    <scope>NUCLEOTIDE SEQUENCE [LARGE SCALE GENOMIC DNA]</scope>
    <source>
        <strain evidence="4">DSM 6150</strain>
    </source>
</reference>
<dbReference type="PROSITE" id="PS51257">
    <property type="entry name" value="PROKAR_LIPOPROTEIN"/>
    <property type="match status" value="1"/>
</dbReference>
<dbReference type="RefSeq" id="WP_143086040.1">
    <property type="nucleotide sequence ID" value="NZ_FOVE01000016.1"/>
</dbReference>
<feature type="domain" description="Water stress and hypersensitive response" evidence="2">
    <location>
        <begin position="28"/>
        <end position="145"/>
    </location>
</feature>
<feature type="chain" id="PRO_5017419359" evidence="1">
    <location>
        <begin position="18"/>
        <end position="164"/>
    </location>
</feature>
<dbReference type="STRING" id="83765.SAMN05660284_02182"/>
<feature type="signal peptide" evidence="1">
    <location>
        <begin position="1"/>
        <end position="17"/>
    </location>
</feature>
<dbReference type="AlphaFoldDB" id="A0A1I5BJE6"/>
<dbReference type="GO" id="GO:0009269">
    <property type="term" value="P:response to desiccation"/>
    <property type="evidence" value="ECO:0007669"/>
    <property type="project" value="InterPro"/>
</dbReference>
<dbReference type="InterPro" id="IPR004864">
    <property type="entry name" value="LEA_2"/>
</dbReference>
<gene>
    <name evidence="3" type="ORF">SAMN05660284_02182</name>
</gene>
<sequence>MRRLFLIMASLLLSACAGVGSIVEKPSVSLAGIEIEGLGLFEQRFLVSLRITNPNDVSVTMDGVDFNLDLNGEHFASGMSRETVTLPRLGETEVKLKVTTRLDMLWKQLKSLQNGERPLGYHLTGRLYAPWIPGGMPFERKDELPALKRFIPKQKENNGQSERI</sequence>
<dbReference type="SUPFAM" id="SSF117070">
    <property type="entry name" value="LEA14-like"/>
    <property type="match status" value="1"/>
</dbReference>
<dbReference type="InterPro" id="IPR013990">
    <property type="entry name" value="WHy-dom"/>
</dbReference>